<name>A0A8C5MC64_9ANUR</name>
<dbReference type="Gene3D" id="2.60.40.10">
    <property type="entry name" value="Immunoglobulins"/>
    <property type="match status" value="1"/>
</dbReference>
<dbReference type="Pfam" id="PF07654">
    <property type="entry name" value="C1-set"/>
    <property type="match status" value="1"/>
</dbReference>
<keyword evidence="2" id="KW-0393">Immunoglobulin domain</keyword>
<dbReference type="GeneTree" id="ENSGT00940000163478"/>
<dbReference type="SUPFAM" id="SSF48726">
    <property type="entry name" value="Immunoglobulin"/>
    <property type="match status" value="1"/>
</dbReference>
<dbReference type="InterPro" id="IPR003006">
    <property type="entry name" value="Ig/MHC_CS"/>
</dbReference>
<evidence type="ECO:0000256" key="1">
    <source>
        <dbReference type="ARBA" id="ARBA00023157"/>
    </source>
</evidence>
<evidence type="ECO:0000313" key="5">
    <source>
        <dbReference type="Proteomes" id="UP000694569"/>
    </source>
</evidence>
<gene>
    <name evidence="4" type="primary">IGKC</name>
</gene>
<reference evidence="4" key="2">
    <citation type="submission" date="2025-09" db="UniProtKB">
        <authorList>
            <consortium name="Ensembl"/>
        </authorList>
    </citation>
    <scope>IDENTIFICATION</scope>
</reference>
<proteinExistence type="predicted"/>
<dbReference type="InterPro" id="IPR007110">
    <property type="entry name" value="Ig-like_dom"/>
</dbReference>
<dbReference type="PANTHER" id="PTHR23411">
    <property type="entry name" value="TAPASIN"/>
    <property type="match status" value="1"/>
</dbReference>
<evidence type="ECO:0000259" key="3">
    <source>
        <dbReference type="PROSITE" id="PS50835"/>
    </source>
</evidence>
<dbReference type="SMART" id="SM00407">
    <property type="entry name" value="IGc1"/>
    <property type="match status" value="1"/>
</dbReference>
<feature type="domain" description="Ig-like" evidence="3">
    <location>
        <begin position="9"/>
        <end position="102"/>
    </location>
</feature>
<evidence type="ECO:0000256" key="2">
    <source>
        <dbReference type="ARBA" id="ARBA00023319"/>
    </source>
</evidence>
<evidence type="ECO:0000313" key="4">
    <source>
        <dbReference type="Ensembl" id="ENSLLEP00000011720.1"/>
    </source>
</evidence>
<dbReference type="PROSITE" id="PS00290">
    <property type="entry name" value="IG_MHC"/>
    <property type="match status" value="1"/>
</dbReference>
<sequence>MKRSEDAKPSVFIFRPSEEQIASGTASAVCLVNSFYPREAAVSWKVDNVVYTKEVTTSQEEAGENSLYSKTSILSLTSEKFKSLENFACVVTHKTLSTPLITSFKNSECSV</sequence>
<keyword evidence="5" id="KW-1185">Reference proteome</keyword>
<keyword evidence="1" id="KW-1015">Disulfide bond</keyword>
<dbReference type="FunFam" id="2.60.40.10:FF:000283">
    <property type="entry name" value="Immunoglobulin kappa constant"/>
    <property type="match status" value="1"/>
</dbReference>
<dbReference type="InterPro" id="IPR036179">
    <property type="entry name" value="Ig-like_dom_sf"/>
</dbReference>
<organism evidence="4 5">
    <name type="scientific">Leptobrachium leishanense</name>
    <name type="common">Leishan spiny toad</name>
    <dbReference type="NCBI Taxonomy" id="445787"/>
    <lineage>
        <taxon>Eukaryota</taxon>
        <taxon>Metazoa</taxon>
        <taxon>Chordata</taxon>
        <taxon>Craniata</taxon>
        <taxon>Vertebrata</taxon>
        <taxon>Euteleostomi</taxon>
        <taxon>Amphibia</taxon>
        <taxon>Batrachia</taxon>
        <taxon>Anura</taxon>
        <taxon>Pelobatoidea</taxon>
        <taxon>Megophryidae</taxon>
        <taxon>Leptobrachium</taxon>
    </lineage>
</organism>
<protein>
    <submittedName>
        <fullName evidence="4">Immunoglobulin kappa constant</fullName>
    </submittedName>
</protein>
<dbReference type="AlphaFoldDB" id="A0A8C5MC64"/>
<dbReference type="Ensembl" id="ENSLLET00000012191.1">
    <property type="protein sequence ID" value="ENSLLEP00000011720.1"/>
    <property type="gene ID" value="ENSLLEG00000007480.1"/>
</dbReference>
<dbReference type="OrthoDB" id="8908372at2759"/>
<dbReference type="InterPro" id="IPR003597">
    <property type="entry name" value="Ig_C1-set"/>
</dbReference>
<dbReference type="Proteomes" id="UP000694569">
    <property type="component" value="Unplaced"/>
</dbReference>
<accession>A0A8C5MC64</accession>
<dbReference type="InterPro" id="IPR013783">
    <property type="entry name" value="Ig-like_fold"/>
</dbReference>
<dbReference type="PROSITE" id="PS50835">
    <property type="entry name" value="IG_LIKE"/>
    <property type="match status" value="1"/>
</dbReference>
<dbReference type="InterPro" id="IPR050380">
    <property type="entry name" value="Immune_Resp_Modulators"/>
</dbReference>
<reference evidence="4" key="1">
    <citation type="submission" date="2025-08" db="UniProtKB">
        <authorList>
            <consortium name="Ensembl"/>
        </authorList>
    </citation>
    <scope>IDENTIFICATION</scope>
</reference>